<dbReference type="SUPFAM" id="SSF88659">
    <property type="entry name" value="Sigma3 and sigma4 domains of RNA polymerase sigma factors"/>
    <property type="match status" value="1"/>
</dbReference>
<dbReference type="Gene3D" id="1.20.140.160">
    <property type="match status" value="1"/>
</dbReference>
<evidence type="ECO:0000313" key="3">
    <source>
        <dbReference type="Proteomes" id="UP000175706"/>
    </source>
</evidence>
<proteinExistence type="predicted"/>
<evidence type="ECO:0000313" key="2">
    <source>
        <dbReference type="EMBL" id="OFD71974.1"/>
    </source>
</evidence>
<gene>
    <name evidence="2" type="ORF">BWGOE8_52460</name>
</gene>
<accession>A0A1E8B0Z9</accession>
<dbReference type="GO" id="GO:0003700">
    <property type="term" value="F:DNA-binding transcription factor activity"/>
    <property type="evidence" value="ECO:0007669"/>
    <property type="project" value="InterPro"/>
</dbReference>
<organism evidence="2 3">
    <name type="scientific">Bacillus mycoides</name>
    <dbReference type="NCBI Taxonomy" id="1405"/>
    <lineage>
        <taxon>Bacteria</taxon>
        <taxon>Bacillati</taxon>
        <taxon>Bacillota</taxon>
        <taxon>Bacilli</taxon>
        <taxon>Bacillales</taxon>
        <taxon>Bacillaceae</taxon>
        <taxon>Bacillus</taxon>
        <taxon>Bacillus cereus group</taxon>
    </lineage>
</organism>
<dbReference type="InterPro" id="IPR013324">
    <property type="entry name" value="RNA_pol_sigma_r3/r4-like"/>
</dbReference>
<reference evidence="2 3" key="1">
    <citation type="submission" date="2016-05" db="EMBL/GenBank/DDBJ databases">
        <title>Bacillus thuringiensis and Bacillus weihenstephanensis as novel biocontrol agents of wilt causing Verticillium species.</title>
        <authorList>
            <person name="Hollensteiner J."/>
            <person name="Wemheuer F."/>
            <person name="Harting R."/>
            <person name="Kolarzyk A."/>
            <person name="Diaz-Valerio S."/>
            <person name="Poehlein A."/>
            <person name="Brzuszkiewicz E."/>
            <person name="Nesemann K."/>
            <person name="Braus-Stromeyer S."/>
            <person name="Braus G."/>
            <person name="Daniel R."/>
            <person name="Liesegang H."/>
        </authorList>
    </citation>
    <scope>NUCLEOTIDE SEQUENCE [LARGE SCALE GENOMIC DNA]</scope>
    <source>
        <strain evidence="2 3">GOE8</strain>
    </source>
</reference>
<dbReference type="Pfam" id="PF04545">
    <property type="entry name" value="Sigma70_r4"/>
    <property type="match status" value="1"/>
</dbReference>
<comment type="caution">
    <text evidence="2">The sequence shown here is derived from an EMBL/GenBank/DDBJ whole genome shotgun (WGS) entry which is preliminary data.</text>
</comment>
<dbReference type="GO" id="GO:0006352">
    <property type="term" value="P:DNA-templated transcription initiation"/>
    <property type="evidence" value="ECO:0007669"/>
    <property type="project" value="InterPro"/>
</dbReference>
<dbReference type="AlphaFoldDB" id="A0A1E8B0Z9"/>
<protein>
    <recommendedName>
        <fullName evidence="1">RNA polymerase sigma-70 region 4 domain-containing protein</fullName>
    </recommendedName>
</protein>
<feature type="domain" description="RNA polymerase sigma-70 region 4" evidence="1">
    <location>
        <begin position="34"/>
        <end position="81"/>
    </location>
</feature>
<evidence type="ECO:0000259" key="1">
    <source>
        <dbReference type="Pfam" id="PF04545"/>
    </source>
</evidence>
<dbReference type="EMBL" id="LXLT01000067">
    <property type="protein sequence ID" value="OFD71974.1"/>
    <property type="molecule type" value="Genomic_DNA"/>
</dbReference>
<dbReference type="Proteomes" id="UP000175706">
    <property type="component" value="Unassembled WGS sequence"/>
</dbReference>
<sequence>MKKERVVQERYVCAGEYDERFEPEDAGTRAKDFMSVLNERERHIISERFFAGKKMGEIAIEMGMTYYQTRWLYRQALEKIRDSVRG</sequence>
<name>A0A1E8B0Z9_BACMY</name>
<dbReference type="InterPro" id="IPR007630">
    <property type="entry name" value="RNA_pol_sigma70_r4"/>
</dbReference>